<protein>
    <recommendedName>
        <fullName evidence="11">Mitochondrial carrier protein</fullName>
    </recommendedName>
</protein>
<evidence type="ECO:0000313" key="9">
    <source>
        <dbReference type="EMBL" id="KAF8365136.1"/>
    </source>
</evidence>
<feature type="repeat" description="Solcar" evidence="8">
    <location>
        <begin position="361"/>
        <end position="445"/>
    </location>
</feature>
<evidence type="ECO:0000256" key="4">
    <source>
        <dbReference type="ARBA" id="ARBA00022692"/>
    </source>
</evidence>
<dbReference type="InterPro" id="IPR023395">
    <property type="entry name" value="MCP_dom_sf"/>
</dbReference>
<dbReference type="SUPFAM" id="SSF103506">
    <property type="entry name" value="Mitochondrial carrier"/>
    <property type="match status" value="1"/>
</dbReference>
<keyword evidence="7 8" id="KW-0472">Membrane</keyword>
<evidence type="ECO:0000256" key="6">
    <source>
        <dbReference type="ARBA" id="ARBA00022989"/>
    </source>
</evidence>
<feature type="repeat" description="Solcar" evidence="8">
    <location>
        <begin position="474"/>
        <end position="557"/>
    </location>
</feature>
<dbReference type="GO" id="GO:0016020">
    <property type="term" value="C:membrane"/>
    <property type="evidence" value="ECO:0007669"/>
    <property type="project" value="UniProtKB-SubCell"/>
</dbReference>
<comment type="caution">
    <text evidence="9">The sequence shown here is derived from an EMBL/GenBank/DDBJ whole genome shotgun (WGS) entry which is preliminary data.</text>
</comment>
<dbReference type="PROSITE" id="PS50920">
    <property type="entry name" value="SOLCAR"/>
    <property type="match status" value="3"/>
</dbReference>
<dbReference type="Proteomes" id="UP000655225">
    <property type="component" value="Unassembled WGS sequence"/>
</dbReference>
<dbReference type="AlphaFoldDB" id="A0A834Y9L2"/>
<keyword evidence="6" id="KW-1133">Transmembrane helix</keyword>
<evidence type="ECO:0000256" key="8">
    <source>
        <dbReference type="PROSITE-ProRule" id="PRU00282"/>
    </source>
</evidence>
<dbReference type="OMA" id="YSFAHCV"/>
<accession>A0A834Y9L2</accession>
<name>A0A834Y9L2_TETSI</name>
<dbReference type="EMBL" id="JABCRI010000994">
    <property type="protein sequence ID" value="KAF8365136.1"/>
    <property type="molecule type" value="Genomic_DNA"/>
</dbReference>
<keyword evidence="3" id="KW-0813">Transport</keyword>
<sequence>MAARKKPSSSNQPSIKYRWTPLEVASFEIVDFCHEEDVSTLSNTHKQSIKKSESKSSQILSTSEFVSAVGQIWDYANRPLSFFQPKPNVKHNHIDCQKENKVCYSGGEINEKASISADNKCLCVDLKSACCYPHMLNLNFECLKVAHKLSLFEPCNEHDKRPLLWRYLRGDSDVPGESCTGNGLASLGVPYDLRNIYGWMSEKPLLGLIYHVNVNHIEKEKPSEICISGDMTNPANNLAMGGDDCNTDLTQCKDYPLVETAKAVDHTWTPITSLYSDYSLRAVRNIEADGDVPRNPSSSLYSDYHVAFLASGSCAFEECQHKTGDDDIIENGNRQLKELVLEDEPKTQVCSSIQDQPHYALAKQEHAFAGALAGTFVSLWLHPVDTIKTVIQSRHADQKSICHIGRSIISDRGIRGLYRGIASNIASSAPISAVYTFTYESVKGALLPLLPKQLASAMPAFSLEVSLIPPVQEYHSIAHCMAGGCASIATSFIFTPSERIKQQMQVGSHYQNCWNALVKIFERGGLPSLYAGWGAVLCRNVPHSIIKFYTYESLKQLMLSSAQSNAHPDTFQTLVCGGLAGCTAALFTTPFDVVKTRLQTQYRLVYMANYLVAKQIPGSLKQYDGVFHALQDIAKHEGLKGLYSSSAAISSSAAVYQSWTP</sequence>
<evidence type="ECO:0000256" key="2">
    <source>
        <dbReference type="ARBA" id="ARBA00006375"/>
    </source>
</evidence>
<evidence type="ECO:0000313" key="10">
    <source>
        <dbReference type="Proteomes" id="UP000655225"/>
    </source>
</evidence>
<evidence type="ECO:0008006" key="11">
    <source>
        <dbReference type="Google" id="ProtNLM"/>
    </source>
</evidence>
<dbReference type="OrthoDB" id="10253709at2759"/>
<comment type="subcellular location">
    <subcellularLocation>
        <location evidence="1">Membrane</location>
        <topology evidence="1">Multi-pass membrane protein</topology>
    </subcellularLocation>
</comment>
<keyword evidence="4 8" id="KW-0812">Transmembrane</keyword>
<evidence type="ECO:0000256" key="5">
    <source>
        <dbReference type="ARBA" id="ARBA00022737"/>
    </source>
</evidence>
<keyword evidence="10" id="KW-1185">Reference proteome</keyword>
<gene>
    <name evidence="9" type="ORF">HHK36_032879</name>
</gene>
<proteinExistence type="inferred from homology"/>
<keyword evidence="5" id="KW-0677">Repeat</keyword>
<dbReference type="PANTHER" id="PTHR45667">
    <property type="entry name" value="S-ADENOSYLMETHIONINE MITOCHONDRIAL CARRIER PROTEIN"/>
    <property type="match status" value="1"/>
</dbReference>
<feature type="repeat" description="Solcar" evidence="8">
    <location>
        <begin position="568"/>
        <end position="661"/>
    </location>
</feature>
<comment type="similarity">
    <text evidence="2">Belongs to the mitochondrial carrier (TC 2.A.29) family.</text>
</comment>
<reference evidence="9 10" key="1">
    <citation type="submission" date="2020-04" db="EMBL/GenBank/DDBJ databases">
        <title>Plant Genome Project.</title>
        <authorList>
            <person name="Zhang R.-G."/>
        </authorList>
    </citation>
    <scope>NUCLEOTIDE SEQUENCE [LARGE SCALE GENOMIC DNA]</scope>
    <source>
        <strain evidence="9">YNK0</strain>
        <tissue evidence="9">Leaf</tissue>
    </source>
</reference>
<organism evidence="9 10">
    <name type="scientific">Tetracentron sinense</name>
    <name type="common">Spur-leaf</name>
    <dbReference type="NCBI Taxonomy" id="13715"/>
    <lineage>
        <taxon>Eukaryota</taxon>
        <taxon>Viridiplantae</taxon>
        <taxon>Streptophyta</taxon>
        <taxon>Embryophyta</taxon>
        <taxon>Tracheophyta</taxon>
        <taxon>Spermatophyta</taxon>
        <taxon>Magnoliopsida</taxon>
        <taxon>Trochodendrales</taxon>
        <taxon>Trochodendraceae</taxon>
        <taxon>Tetracentron</taxon>
    </lineage>
</organism>
<evidence type="ECO:0000256" key="3">
    <source>
        <dbReference type="ARBA" id="ARBA00022448"/>
    </source>
</evidence>
<evidence type="ECO:0000256" key="1">
    <source>
        <dbReference type="ARBA" id="ARBA00004141"/>
    </source>
</evidence>
<evidence type="ECO:0000256" key="7">
    <source>
        <dbReference type="ARBA" id="ARBA00023136"/>
    </source>
</evidence>
<dbReference type="Gene3D" id="1.50.40.10">
    <property type="entry name" value="Mitochondrial carrier domain"/>
    <property type="match status" value="2"/>
</dbReference>
<dbReference type="InterPro" id="IPR018108">
    <property type="entry name" value="MCP_transmembrane"/>
</dbReference>
<dbReference type="Pfam" id="PF00153">
    <property type="entry name" value="Mito_carr"/>
    <property type="match status" value="3"/>
</dbReference>